<evidence type="ECO:0000313" key="1">
    <source>
        <dbReference type="EMBL" id="BBH26096.1"/>
    </source>
</evidence>
<dbReference type="InParanoid" id="A0A3G9J5M9"/>
<dbReference type="RefSeq" id="WP_125119003.1">
    <property type="nucleotide sequence ID" value="NZ_AP019309.1"/>
</dbReference>
<dbReference type="KEGG" id="ebm:SG0102_10300"/>
<dbReference type="AlphaFoldDB" id="A0A3G9J5M9"/>
<keyword evidence="2" id="KW-1185">Reference proteome</keyword>
<organism evidence="1 2">
    <name type="scientific">Intestinibaculum porci</name>
    <dbReference type="NCBI Taxonomy" id="2487118"/>
    <lineage>
        <taxon>Bacteria</taxon>
        <taxon>Bacillati</taxon>
        <taxon>Bacillota</taxon>
        <taxon>Erysipelotrichia</taxon>
        <taxon>Erysipelotrichales</taxon>
        <taxon>Erysipelotrichaceae</taxon>
        <taxon>Intestinibaculum</taxon>
    </lineage>
</organism>
<evidence type="ECO:0000313" key="2">
    <source>
        <dbReference type="Proteomes" id="UP000268059"/>
    </source>
</evidence>
<sequence length="154" mass="17953">MENDVVTISYIRRDITLEFTRFLVEFFLEGYIKKATTFEEVLEGYEYIEYSFLAARYLMAHGDLKDFPFFEKYDVPYVELSIDATPLSDGTASVEIRTSTKVKRWPGIEAYCAAFLMALYELDDIYVPHLDMICYVAIRLLELEGSDEDDRSIN</sequence>
<protein>
    <submittedName>
        <fullName evidence="1">Uncharacterized protein</fullName>
    </submittedName>
</protein>
<reference evidence="1 2" key="1">
    <citation type="submission" date="2018-11" db="EMBL/GenBank/DDBJ databases">
        <title>Novel Erysipelotrichaceae bacterium isolated from small intestine of a swine.</title>
        <authorList>
            <person name="Kim J.S."/>
            <person name="Choe H."/>
            <person name="Lee Y.R."/>
            <person name="Kim K.M."/>
            <person name="Park D.S."/>
        </authorList>
    </citation>
    <scope>NUCLEOTIDE SEQUENCE [LARGE SCALE GENOMIC DNA]</scope>
    <source>
        <strain evidence="1 2">SG0102</strain>
    </source>
</reference>
<dbReference type="EMBL" id="AP019309">
    <property type="protein sequence ID" value="BBH26096.1"/>
    <property type="molecule type" value="Genomic_DNA"/>
</dbReference>
<dbReference type="Proteomes" id="UP000268059">
    <property type="component" value="Chromosome"/>
</dbReference>
<proteinExistence type="predicted"/>
<gene>
    <name evidence="1" type="ORF">SG0102_10300</name>
</gene>
<accession>A0A3G9J5M9</accession>
<name>A0A3G9J5M9_9FIRM</name>